<dbReference type="Pfam" id="PF20670">
    <property type="entry name" value="DUF6816"/>
    <property type="match status" value="1"/>
</dbReference>
<organism evidence="2 3">
    <name type="scientific">Ostreococcus tauri</name>
    <name type="common">Marine green alga</name>
    <dbReference type="NCBI Taxonomy" id="70448"/>
    <lineage>
        <taxon>Eukaryota</taxon>
        <taxon>Viridiplantae</taxon>
        <taxon>Chlorophyta</taxon>
        <taxon>Mamiellophyceae</taxon>
        <taxon>Mamiellales</taxon>
        <taxon>Bathycoccaceae</taxon>
        <taxon>Ostreococcus</taxon>
    </lineage>
</organism>
<dbReference type="RefSeq" id="XP_003081211.2">
    <property type="nucleotide sequence ID" value="XM_003081163.2"/>
</dbReference>
<dbReference type="AlphaFoldDB" id="A0A090N411"/>
<dbReference type="KEGG" id="ota:OT_ostta09g02230"/>
<dbReference type="EMBL" id="CAID01000009">
    <property type="protein sequence ID" value="CEF99058.1"/>
    <property type="molecule type" value="Genomic_DNA"/>
</dbReference>
<evidence type="ECO:0000313" key="2">
    <source>
        <dbReference type="EMBL" id="CEF99058.1"/>
    </source>
</evidence>
<evidence type="ECO:0000259" key="1">
    <source>
        <dbReference type="Pfam" id="PF20670"/>
    </source>
</evidence>
<accession>A0A090N411</accession>
<gene>
    <name evidence="2" type="ORF">OT_ostta09g02230</name>
</gene>
<reference evidence="2 3" key="2">
    <citation type="journal article" date="2014" name="BMC Genomics">
        <title>An improved genome of the model marine alga Ostreococcus tauri unfolds by assessing Illumina de novo assemblies.</title>
        <authorList>
            <person name="Blanc-Mathieu R."/>
            <person name="Verhelst B."/>
            <person name="Derelle E."/>
            <person name="Rombauts S."/>
            <person name="Bouget F.Y."/>
            <person name="Carre I."/>
            <person name="Chateau A."/>
            <person name="Eyre-Walker A."/>
            <person name="Grimsley N."/>
            <person name="Moreau H."/>
            <person name="Piegu B."/>
            <person name="Rivals E."/>
            <person name="Schackwitz W."/>
            <person name="Van de Peer Y."/>
            <person name="Piganeau G."/>
        </authorList>
    </citation>
    <scope>NUCLEOTIDE SEQUENCE [LARGE SCALE GENOMIC DNA]</scope>
    <source>
        <strain evidence="3">OTTH 0595 / CCAP 157/2 / RCC745</strain>
    </source>
</reference>
<keyword evidence="3" id="KW-1185">Reference proteome</keyword>
<proteinExistence type="predicted"/>
<name>A0A090N411_OSTTA</name>
<dbReference type="InParanoid" id="A0A090N411"/>
<evidence type="ECO:0000313" key="3">
    <source>
        <dbReference type="Proteomes" id="UP000009170"/>
    </source>
</evidence>
<sequence>MHRTAVVPCATPPRATRRLALALAPCAVTTAPRAWAARETASTMTPGTIRKQIFNDARGRATTYPPWMLGEWTCATTFVDASFPRRDVDARALARVPDTPGFRALSVARVPDVGREGTIEHRVRFVRVDGKTREDVGFNLMEIIDAYVGADAVEAVTTDGDDRTTIRLKPRASPNAERIELFTNARESGVEGDAFYVRESFRQVSLGYGTEYGNARVAPTDYEHRWTYTPLPDVPGGAVDETNVNKVHVKLVTAAYVQGQDALRLTASSNPRGAPVPKLGDAAGLAFEPVIVYTHVSLLERVGCVP</sequence>
<comment type="caution">
    <text evidence="2">The sequence shown here is derived from an EMBL/GenBank/DDBJ whole genome shotgun (WGS) entry which is preliminary data.</text>
</comment>
<protein>
    <submittedName>
        <fullName evidence="2">Unnamed product</fullName>
    </submittedName>
</protein>
<dbReference type="GeneID" id="9831636"/>
<dbReference type="InterPro" id="IPR049213">
    <property type="entry name" value="DUF6816"/>
</dbReference>
<reference evidence="3" key="1">
    <citation type="journal article" date="2006" name="Proc. Natl. Acad. Sci. U.S.A.">
        <title>Genome analysis of the smallest free-living eukaryote Ostreococcus tauri unveils many unique features.</title>
        <authorList>
            <person name="Derelle E."/>
            <person name="Ferraz C."/>
            <person name="Rombauts S."/>
            <person name="Rouze P."/>
            <person name="Worden A.Z."/>
            <person name="Robbens S."/>
            <person name="Partensky F."/>
            <person name="Degroeve S."/>
            <person name="Echeynie S."/>
            <person name="Cooke R."/>
            <person name="Saeys Y."/>
            <person name="Wuyts J."/>
            <person name="Jabbari K."/>
            <person name="Bowler C."/>
            <person name="Panaud O."/>
            <person name="Piegu B."/>
            <person name="Ball S.G."/>
            <person name="Ral J.-P."/>
            <person name="Bouget F.-Y."/>
            <person name="Piganeau G."/>
            <person name="De Baets B."/>
            <person name="Picard A."/>
            <person name="Delseny M."/>
            <person name="Demaille J."/>
            <person name="Van de Peer Y."/>
            <person name="Moreau H."/>
        </authorList>
    </citation>
    <scope>NUCLEOTIDE SEQUENCE [LARGE SCALE GENOMIC DNA]</scope>
    <source>
        <strain evidence="3">OTTH 0595 / CCAP 157/2 / RCC745</strain>
    </source>
</reference>
<dbReference type="OrthoDB" id="195555at2759"/>
<dbReference type="Proteomes" id="UP000009170">
    <property type="component" value="Unassembled WGS sequence"/>
</dbReference>
<feature type="domain" description="DUF6816" evidence="1">
    <location>
        <begin position="62"/>
        <end position="271"/>
    </location>
</feature>